<dbReference type="GO" id="GO:0006260">
    <property type="term" value="P:DNA replication"/>
    <property type="evidence" value="ECO:0007669"/>
    <property type="project" value="UniProtKB-KW"/>
</dbReference>
<feature type="compositionally biased region" description="Low complexity" evidence="10">
    <location>
        <begin position="287"/>
        <end position="296"/>
    </location>
</feature>
<evidence type="ECO:0000256" key="1">
    <source>
        <dbReference type="ARBA" id="ARBA00004123"/>
    </source>
</evidence>
<comment type="similarity">
    <text evidence="3">Belongs to the SLD7 family.</text>
</comment>
<keyword evidence="9" id="KW-0131">Cell cycle</keyword>
<dbReference type="FunCoup" id="A5DUC8">
    <property type="interactions" value="6"/>
</dbReference>
<dbReference type="Pfam" id="PF18636">
    <property type="entry name" value="Sld7_N"/>
    <property type="match status" value="1"/>
</dbReference>
<evidence type="ECO:0000259" key="11">
    <source>
        <dbReference type="Pfam" id="PF18596"/>
    </source>
</evidence>
<dbReference type="GO" id="GO:0005634">
    <property type="term" value="C:nucleus"/>
    <property type="evidence" value="ECO:0007669"/>
    <property type="project" value="UniProtKB-SubCell"/>
</dbReference>
<dbReference type="Proteomes" id="UP000001996">
    <property type="component" value="Unassembled WGS sequence"/>
</dbReference>
<reference evidence="13 14" key="1">
    <citation type="journal article" date="2009" name="Nature">
        <title>Evolution of pathogenicity and sexual reproduction in eight Candida genomes.</title>
        <authorList>
            <person name="Butler G."/>
            <person name="Rasmussen M.D."/>
            <person name="Lin M.F."/>
            <person name="Santos M.A."/>
            <person name="Sakthikumar S."/>
            <person name="Munro C.A."/>
            <person name="Rheinbay E."/>
            <person name="Grabherr M."/>
            <person name="Forche A."/>
            <person name="Reedy J.L."/>
            <person name="Agrafioti I."/>
            <person name="Arnaud M.B."/>
            <person name="Bates S."/>
            <person name="Brown A.J."/>
            <person name="Brunke S."/>
            <person name="Costanzo M.C."/>
            <person name="Fitzpatrick D.A."/>
            <person name="de Groot P.W."/>
            <person name="Harris D."/>
            <person name="Hoyer L.L."/>
            <person name="Hube B."/>
            <person name="Klis F.M."/>
            <person name="Kodira C."/>
            <person name="Lennard N."/>
            <person name="Logue M.E."/>
            <person name="Martin R."/>
            <person name="Neiman A.M."/>
            <person name="Nikolaou E."/>
            <person name="Quail M.A."/>
            <person name="Quinn J."/>
            <person name="Santos M.C."/>
            <person name="Schmitzberger F.F."/>
            <person name="Sherlock G."/>
            <person name="Shah P."/>
            <person name="Silverstein K.A."/>
            <person name="Skrzypek M.S."/>
            <person name="Soll D."/>
            <person name="Staggs R."/>
            <person name="Stansfield I."/>
            <person name="Stumpf M.P."/>
            <person name="Sudbery P.E."/>
            <person name="Srikantha T."/>
            <person name="Zeng Q."/>
            <person name="Berman J."/>
            <person name="Berriman M."/>
            <person name="Heitman J."/>
            <person name="Gow N.A."/>
            <person name="Lorenz M.C."/>
            <person name="Birren B.W."/>
            <person name="Kellis M."/>
            <person name="Cuomo C.A."/>
        </authorList>
    </citation>
    <scope>NUCLEOTIDE SEQUENCE [LARGE SCALE GENOMIC DNA]</scope>
    <source>
        <strain evidence="14">ATCC 11503 / BCRC 21390 / CBS 2605 / JCM 1781 / NBRC 1676 / NRRL YB-4239</strain>
    </source>
</reference>
<gene>
    <name evidence="13" type="ORF">LELG_00964</name>
</gene>
<evidence type="ECO:0000313" key="14">
    <source>
        <dbReference type="Proteomes" id="UP000001996"/>
    </source>
</evidence>
<proteinExistence type="inferred from homology"/>
<dbReference type="STRING" id="379508.A5DUC8"/>
<comment type="subcellular location">
    <subcellularLocation>
        <location evidence="2">Cytoplasm</location>
        <location evidence="2">Cytoskeleton</location>
        <location evidence="2">Spindle pole</location>
    </subcellularLocation>
    <subcellularLocation>
        <location evidence="1">Nucleus</location>
    </subcellularLocation>
</comment>
<keyword evidence="14" id="KW-1185">Reference proteome</keyword>
<evidence type="ECO:0000256" key="7">
    <source>
        <dbReference type="ARBA" id="ARBA00023212"/>
    </source>
</evidence>
<feature type="region of interest" description="Disordered" evidence="10">
    <location>
        <begin position="287"/>
        <end position="309"/>
    </location>
</feature>
<organism evidence="13 14">
    <name type="scientific">Lodderomyces elongisporus (strain ATCC 11503 / CBS 2605 / JCM 1781 / NBRC 1676 / NRRL YB-4239)</name>
    <name type="common">Yeast</name>
    <name type="synonym">Saccharomyces elongisporus</name>
    <dbReference type="NCBI Taxonomy" id="379508"/>
    <lineage>
        <taxon>Eukaryota</taxon>
        <taxon>Fungi</taxon>
        <taxon>Dikarya</taxon>
        <taxon>Ascomycota</taxon>
        <taxon>Saccharomycotina</taxon>
        <taxon>Pichiomycetes</taxon>
        <taxon>Debaryomycetaceae</taxon>
        <taxon>Candida/Lodderomyces clade</taxon>
        <taxon>Lodderomyces</taxon>
    </lineage>
</organism>
<evidence type="ECO:0000256" key="6">
    <source>
        <dbReference type="ARBA" id="ARBA00022705"/>
    </source>
</evidence>
<evidence type="ECO:0000256" key="9">
    <source>
        <dbReference type="ARBA" id="ARBA00023306"/>
    </source>
</evidence>
<keyword evidence="8" id="KW-0539">Nucleus</keyword>
<dbReference type="InterPro" id="IPR041260">
    <property type="entry name" value="Sld7_C"/>
</dbReference>
<keyword evidence="5" id="KW-0963">Cytoplasm</keyword>
<sequence>MRLLYTASLTDGDSTFGDIQFWKGSCSVSNSDNISSNYNNEKGNKNNDDKNKYKNKNKNKNLKSNDSMPSGYKGYFKLKAVSRIKYLSIPVYLVSGKSNFTIFTNNADTEAYFKSQIVDGKPNQSSIGDDVGLLAKLNSSKYIVFYYSMHHVKSFEIDFALLERLQKTMKNKQLQNNTFILDPKEDLPSHPSAIFEKVLQKKQQQRLGSNPFLVQNAGLKLRLLLSLSTNESITMALNKLISSGLRLRGLSLNQASSTNEKLKIKEIHQMTLKAALFSLRKYNTISNSSNASSNNNTREGESRRKHPIQLSDLQETVETLLHLFVDLE</sequence>
<keyword evidence="7" id="KW-0206">Cytoskeleton</keyword>
<feature type="region of interest" description="Disordered" evidence="10">
    <location>
        <begin position="33"/>
        <end position="66"/>
    </location>
</feature>
<feature type="compositionally biased region" description="Basic and acidic residues" evidence="10">
    <location>
        <begin position="42"/>
        <end position="52"/>
    </location>
</feature>
<evidence type="ECO:0000256" key="8">
    <source>
        <dbReference type="ARBA" id="ARBA00023242"/>
    </source>
</evidence>
<dbReference type="EMBL" id="CH981524">
    <property type="protein sequence ID" value="EDK42786.1"/>
    <property type="molecule type" value="Genomic_DNA"/>
</dbReference>
<dbReference type="InterPro" id="IPR041564">
    <property type="entry name" value="Sld7_N"/>
</dbReference>
<accession>A5DUC8</accession>
<evidence type="ECO:0000256" key="2">
    <source>
        <dbReference type="ARBA" id="ARBA00004647"/>
    </source>
</evidence>
<evidence type="ECO:0000313" key="13">
    <source>
        <dbReference type="EMBL" id="EDK42786.1"/>
    </source>
</evidence>
<evidence type="ECO:0000256" key="4">
    <source>
        <dbReference type="ARBA" id="ARBA00017231"/>
    </source>
</evidence>
<feature type="domain" description="Sld7 N-terminal" evidence="12">
    <location>
        <begin position="72"/>
        <end position="160"/>
    </location>
</feature>
<dbReference type="GO" id="GO:0000922">
    <property type="term" value="C:spindle pole"/>
    <property type="evidence" value="ECO:0007669"/>
    <property type="project" value="UniProtKB-SubCell"/>
</dbReference>
<dbReference type="Pfam" id="PF18596">
    <property type="entry name" value="Sld7_C"/>
    <property type="match status" value="1"/>
</dbReference>
<keyword evidence="6" id="KW-0235">DNA replication</keyword>
<evidence type="ECO:0000259" key="12">
    <source>
        <dbReference type="Pfam" id="PF18636"/>
    </source>
</evidence>
<dbReference type="OrthoDB" id="4063051at2759"/>
<evidence type="ECO:0000256" key="5">
    <source>
        <dbReference type="ARBA" id="ARBA00022490"/>
    </source>
</evidence>
<protein>
    <recommendedName>
        <fullName evidence="4">Mitochondrial morphogenesis protein SLD7</fullName>
    </recommendedName>
</protein>
<dbReference type="eggNOG" id="ENOG502RZIJ">
    <property type="taxonomic scope" value="Eukaryota"/>
</dbReference>
<dbReference type="InParanoid" id="A5DUC8"/>
<dbReference type="GeneID" id="5235510"/>
<evidence type="ECO:0000256" key="3">
    <source>
        <dbReference type="ARBA" id="ARBA00009044"/>
    </source>
</evidence>
<evidence type="ECO:0000256" key="10">
    <source>
        <dbReference type="SAM" id="MobiDB-lite"/>
    </source>
</evidence>
<feature type="domain" description="Sld7 C-terminal" evidence="11">
    <location>
        <begin position="231"/>
        <end position="325"/>
    </location>
</feature>
<dbReference type="AlphaFoldDB" id="A5DUC8"/>
<dbReference type="KEGG" id="lel:PVL30_000926"/>
<name>A5DUC8_LODEL</name>
<dbReference type="HOGENOM" id="CLU_068936_0_0_1"/>
<dbReference type="OMA" id="DIQLWST"/>